<dbReference type="SUPFAM" id="SSF49842">
    <property type="entry name" value="TNF-like"/>
    <property type="match status" value="1"/>
</dbReference>
<organism evidence="7 8">
    <name type="scientific">Sphaeramia orbicularis</name>
    <name type="common">orbiculate cardinalfish</name>
    <dbReference type="NCBI Taxonomy" id="375764"/>
    <lineage>
        <taxon>Eukaryota</taxon>
        <taxon>Metazoa</taxon>
        <taxon>Chordata</taxon>
        <taxon>Craniata</taxon>
        <taxon>Vertebrata</taxon>
        <taxon>Euteleostomi</taxon>
        <taxon>Actinopterygii</taxon>
        <taxon>Neopterygii</taxon>
        <taxon>Teleostei</taxon>
        <taxon>Neoteleostei</taxon>
        <taxon>Acanthomorphata</taxon>
        <taxon>Gobiaria</taxon>
        <taxon>Kurtiformes</taxon>
        <taxon>Apogonoidei</taxon>
        <taxon>Apogonidae</taxon>
        <taxon>Apogoninae</taxon>
        <taxon>Sphaeramia</taxon>
    </lineage>
</organism>
<reference evidence="7" key="3">
    <citation type="submission" date="2025-09" db="UniProtKB">
        <authorList>
            <consortium name="Ensembl"/>
        </authorList>
    </citation>
    <scope>IDENTIFICATION</scope>
</reference>
<keyword evidence="8" id="KW-1185">Reference proteome</keyword>
<comment type="similarity">
    <text evidence="2">Belongs to the tumor necrosis factor family.</text>
</comment>
<reference evidence="7" key="2">
    <citation type="submission" date="2025-08" db="UniProtKB">
        <authorList>
            <consortium name="Ensembl"/>
        </authorList>
    </citation>
    <scope>IDENTIFICATION</scope>
</reference>
<comment type="subcellular location">
    <subcellularLocation>
        <location evidence="1">Membrane</location>
    </subcellularLocation>
</comment>
<accession>A0A672Z495</accession>
<reference evidence="7" key="1">
    <citation type="submission" date="2019-06" db="EMBL/GenBank/DDBJ databases">
        <authorList>
            <consortium name="Wellcome Sanger Institute Data Sharing"/>
        </authorList>
    </citation>
    <scope>NUCLEOTIDE SEQUENCE [LARGE SCALE GENOMIC DNA]</scope>
</reference>
<dbReference type="InterPro" id="IPR008983">
    <property type="entry name" value="Tumour_necrosis_fac-like_dom"/>
</dbReference>
<dbReference type="InterPro" id="IPR006052">
    <property type="entry name" value="TNF_dom"/>
</dbReference>
<protein>
    <submittedName>
        <fullName evidence="7">Tumor necrosis factor-like</fullName>
    </submittedName>
</protein>
<dbReference type="PROSITE" id="PS50049">
    <property type="entry name" value="THD_2"/>
    <property type="match status" value="1"/>
</dbReference>
<evidence type="ECO:0000256" key="4">
    <source>
        <dbReference type="ARBA" id="ARBA00023136"/>
    </source>
</evidence>
<feature type="transmembrane region" description="Helical" evidence="5">
    <location>
        <begin position="39"/>
        <end position="60"/>
    </location>
</feature>
<dbReference type="AlphaFoldDB" id="A0A672Z495"/>
<sequence length="259" mass="28781">MEGECLVVVDATLNPQSRNEATQQSVKPSSHSSSSKSKLTTAMLALTLCLASAAAAILFFNNHSNKGLQKEDDFDLRHTLRQISNVRAAIHLEGVYNETLNLLQWKENVDQYHAQGGLTLRDNEIVIPHSGLYFVYSQASFRVKCSISADEGDDDDDGDDDDATSQPMVHLSHTVQRWTSSYGLADDKEYLPILHSVRTACQRTDSNNSDENGRWFSSVYMGAVFNLKKGDQLRAETEQKLLPDLEDEAGNTFFGVFAL</sequence>
<dbReference type="Ensembl" id="ENSSORT00005012025.1">
    <property type="protein sequence ID" value="ENSSORP00005011640.1"/>
    <property type="gene ID" value="ENSSORG00005006217.1"/>
</dbReference>
<gene>
    <name evidence="7" type="primary">tnfa</name>
</gene>
<evidence type="ECO:0000256" key="3">
    <source>
        <dbReference type="ARBA" id="ARBA00022514"/>
    </source>
</evidence>
<evidence type="ECO:0000259" key="6">
    <source>
        <dbReference type="PROSITE" id="PS50049"/>
    </source>
</evidence>
<dbReference type="SMART" id="SM00207">
    <property type="entry name" value="TNF"/>
    <property type="match status" value="1"/>
</dbReference>
<keyword evidence="3" id="KW-0202">Cytokine</keyword>
<feature type="domain" description="THD" evidence="6">
    <location>
        <begin position="88"/>
        <end position="259"/>
    </location>
</feature>
<evidence type="ECO:0000256" key="2">
    <source>
        <dbReference type="ARBA" id="ARBA00008670"/>
    </source>
</evidence>
<dbReference type="GO" id="GO:0016020">
    <property type="term" value="C:membrane"/>
    <property type="evidence" value="ECO:0007669"/>
    <property type="project" value="UniProtKB-SubCell"/>
</dbReference>
<dbReference type="CDD" id="cd00184">
    <property type="entry name" value="TNF"/>
    <property type="match status" value="1"/>
</dbReference>
<dbReference type="Pfam" id="PF00229">
    <property type="entry name" value="TNF"/>
    <property type="match status" value="1"/>
</dbReference>
<dbReference type="OrthoDB" id="9940698at2759"/>
<dbReference type="Proteomes" id="UP000472271">
    <property type="component" value="Chromosome 11"/>
</dbReference>
<dbReference type="GO" id="GO:0006955">
    <property type="term" value="P:immune response"/>
    <property type="evidence" value="ECO:0007669"/>
    <property type="project" value="InterPro"/>
</dbReference>
<keyword evidence="5" id="KW-1133">Transmembrane helix</keyword>
<dbReference type="GO" id="GO:0005125">
    <property type="term" value="F:cytokine activity"/>
    <property type="evidence" value="ECO:0007669"/>
    <property type="project" value="UniProtKB-KW"/>
</dbReference>
<dbReference type="GO" id="GO:0005164">
    <property type="term" value="F:tumor necrosis factor receptor binding"/>
    <property type="evidence" value="ECO:0007669"/>
    <property type="project" value="InterPro"/>
</dbReference>
<evidence type="ECO:0000256" key="5">
    <source>
        <dbReference type="SAM" id="Phobius"/>
    </source>
</evidence>
<evidence type="ECO:0000256" key="1">
    <source>
        <dbReference type="ARBA" id="ARBA00004370"/>
    </source>
</evidence>
<evidence type="ECO:0000313" key="8">
    <source>
        <dbReference type="Proteomes" id="UP000472271"/>
    </source>
</evidence>
<name>A0A672Z495_9TELE</name>
<evidence type="ECO:0000313" key="7">
    <source>
        <dbReference type="Ensembl" id="ENSSORP00005011640.1"/>
    </source>
</evidence>
<keyword evidence="4 5" id="KW-0472">Membrane</keyword>
<dbReference type="PANTHER" id="PTHR11471">
    <property type="entry name" value="TUMOR NECROSIS FACTOR FAMILY MEMBER"/>
    <property type="match status" value="1"/>
</dbReference>
<dbReference type="Gene3D" id="2.60.120.40">
    <property type="match status" value="1"/>
</dbReference>
<keyword evidence="5" id="KW-0812">Transmembrane</keyword>
<dbReference type="PANTHER" id="PTHR11471:SF23">
    <property type="entry name" value="TUMOR NECROSIS FACTOR"/>
    <property type="match status" value="1"/>
</dbReference>
<dbReference type="InParanoid" id="A0A672Z495"/>
<proteinExistence type="inferred from homology"/>
<dbReference type="GO" id="GO:0005615">
    <property type="term" value="C:extracellular space"/>
    <property type="evidence" value="ECO:0007669"/>
    <property type="project" value="UniProtKB-KW"/>
</dbReference>